<protein>
    <submittedName>
        <fullName evidence="2">Nitroreductase</fullName>
    </submittedName>
</protein>
<organism evidence="2 3">
    <name type="scientific">Caballeronia humi</name>
    <dbReference type="NCBI Taxonomy" id="326474"/>
    <lineage>
        <taxon>Bacteria</taxon>
        <taxon>Pseudomonadati</taxon>
        <taxon>Pseudomonadota</taxon>
        <taxon>Betaproteobacteria</taxon>
        <taxon>Burkholderiales</taxon>
        <taxon>Burkholderiaceae</taxon>
        <taxon>Caballeronia</taxon>
    </lineage>
</organism>
<dbReference type="PANTHER" id="PTHR43745">
    <property type="entry name" value="NITROREDUCTASE MJ1384-RELATED"/>
    <property type="match status" value="1"/>
</dbReference>
<name>A0A158INM6_9BURK</name>
<dbReference type="Proteomes" id="UP000054977">
    <property type="component" value="Unassembled WGS sequence"/>
</dbReference>
<reference evidence="2" key="1">
    <citation type="submission" date="2016-01" db="EMBL/GenBank/DDBJ databases">
        <authorList>
            <person name="Peeters C."/>
        </authorList>
    </citation>
    <scope>NUCLEOTIDE SEQUENCE [LARGE SCALE GENOMIC DNA]</scope>
    <source>
        <strain evidence="2">LMG 22934</strain>
    </source>
</reference>
<evidence type="ECO:0000259" key="1">
    <source>
        <dbReference type="Pfam" id="PF00881"/>
    </source>
</evidence>
<dbReference type="InterPro" id="IPR052544">
    <property type="entry name" value="Bacteriocin_Proc_Enz"/>
</dbReference>
<proteinExistence type="predicted"/>
<dbReference type="InterPro" id="IPR000415">
    <property type="entry name" value="Nitroreductase-like"/>
</dbReference>
<comment type="caution">
    <text evidence="2">The sequence shown here is derived from an EMBL/GenBank/DDBJ whole genome shotgun (WGS) entry which is preliminary data.</text>
</comment>
<evidence type="ECO:0000313" key="2">
    <source>
        <dbReference type="EMBL" id="SAL57671.1"/>
    </source>
</evidence>
<accession>A0A158INM6</accession>
<dbReference type="STRING" id="326474.AWB65_05077"/>
<sequence>MKSLFPLGAALFDSPQPRPSSGDACAFIELPEPGRYGGRPLMEALSLRRTTREFAPDELSAVLLGDLLWAANGVNREAGDGRTAPSALGVHEIDVYAALARGLYRYVPQTHRLALAVAQDLRGLTGYQDFVGEAPLDLVYVANHARMGDIPASHRESFAAASAGAIAQNVYLFCASAGLAVGARGWLNRSALAKHMRLGRDCVPVLAQTVGHFCTGISQ</sequence>
<gene>
    <name evidence="2" type="ORF">AWB65_05077</name>
</gene>
<dbReference type="Pfam" id="PF00881">
    <property type="entry name" value="Nitroreductase"/>
    <property type="match status" value="1"/>
</dbReference>
<dbReference type="SUPFAM" id="SSF55469">
    <property type="entry name" value="FMN-dependent nitroreductase-like"/>
    <property type="match status" value="1"/>
</dbReference>
<dbReference type="OrthoDB" id="9802775at2"/>
<evidence type="ECO:0000313" key="3">
    <source>
        <dbReference type="Proteomes" id="UP000054977"/>
    </source>
</evidence>
<keyword evidence="3" id="KW-1185">Reference proteome</keyword>
<dbReference type="GO" id="GO:0016491">
    <property type="term" value="F:oxidoreductase activity"/>
    <property type="evidence" value="ECO:0007669"/>
    <property type="project" value="InterPro"/>
</dbReference>
<dbReference type="RefSeq" id="WP_087669769.1">
    <property type="nucleotide sequence ID" value="NZ_FCNW02000037.1"/>
</dbReference>
<dbReference type="PANTHER" id="PTHR43745:SF2">
    <property type="entry name" value="NITROREDUCTASE MJ1384-RELATED"/>
    <property type="match status" value="1"/>
</dbReference>
<dbReference type="InterPro" id="IPR029479">
    <property type="entry name" value="Nitroreductase"/>
</dbReference>
<feature type="domain" description="Nitroreductase" evidence="1">
    <location>
        <begin position="48"/>
        <end position="212"/>
    </location>
</feature>
<dbReference type="EMBL" id="FCNW02000037">
    <property type="protein sequence ID" value="SAL57671.1"/>
    <property type="molecule type" value="Genomic_DNA"/>
</dbReference>
<dbReference type="Gene3D" id="3.40.109.10">
    <property type="entry name" value="NADH Oxidase"/>
    <property type="match status" value="1"/>
</dbReference>
<dbReference type="AlphaFoldDB" id="A0A158INM6"/>